<comment type="subcellular location">
    <subcellularLocation>
        <location evidence="1">Cell membrane</location>
        <topology evidence="1">Multi-pass membrane protein</topology>
    </subcellularLocation>
</comment>
<evidence type="ECO:0000313" key="10">
    <source>
        <dbReference type="EMBL" id="EEP59804.1"/>
    </source>
</evidence>
<gene>
    <name evidence="10" type="primary">lolC</name>
    <name evidence="10" type="ORF">SULYE_1701</name>
</gene>
<feature type="domain" description="MacB-like periplasmic core" evidence="9">
    <location>
        <begin position="6"/>
        <end position="165"/>
    </location>
</feature>
<organism evidence="10 11">
    <name type="scientific">Sulfurihydrogenibium yellowstonense SS-5</name>
    <dbReference type="NCBI Taxonomy" id="432331"/>
    <lineage>
        <taxon>Bacteria</taxon>
        <taxon>Pseudomonadati</taxon>
        <taxon>Aquificota</taxon>
        <taxon>Aquificia</taxon>
        <taxon>Aquificales</taxon>
        <taxon>Hydrogenothermaceae</taxon>
        <taxon>Sulfurihydrogenibium</taxon>
    </lineage>
</organism>
<evidence type="ECO:0000259" key="9">
    <source>
        <dbReference type="Pfam" id="PF12704"/>
    </source>
</evidence>
<dbReference type="EMBL" id="ABZS01000223">
    <property type="protein sequence ID" value="EEP59804.1"/>
    <property type="molecule type" value="Genomic_DNA"/>
</dbReference>
<reference evidence="10 11" key="1">
    <citation type="submission" date="2009-04" db="EMBL/GenBank/DDBJ databases">
        <authorList>
            <person name="Reysenbach A.-L."/>
            <person name="Heidelberg J.F."/>
            <person name="Nelson W.C."/>
        </authorList>
    </citation>
    <scope>NUCLEOTIDE SEQUENCE [LARGE SCALE GENOMIC DNA]</scope>
    <source>
        <strain evidence="10 11">SS-5</strain>
    </source>
</reference>
<dbReference type="GO" id="GO:0044874">
    <property type="term" value="P:lipoprotein localization to outer membrane"/>
    <property type="evidence" value="ECO:0007669"/>
    <property type="project" value="TreeGrafter"/>
</dbReference>
<comment type="similarity">
    <text evidence="2">Belongs to the ABC-4 integral membrane protein family. LolC/E subfamily.</text>
</comment>
<dbReference type="PANTHER" id="PTHR30489:SF0">
    <property type="entry name" value="LIPOPROTEIN-RELEASING SYSTEM TRANSMEMBRANE PROTEIN LOLE"/>
    <property type="match status" value="1"/>
</dbReference>
<evidence type="ECO:0000259" key="8">
    <source>
        <dbReference type="Pfam" id="PF02687"/>
    </source>
</evidence>
<dbReference type="InterPro" id="IPR025857">
    <property type="entry name" value="MacB_PCD"/>
</dbReference>
<evidence type="ECO:0000256" key="1">
    <source>
        <dbReference type="ARBA" id="ARBA00004651"/>
    </source>
</evidence>
<evidence type="ECO:0000256" key="5">
    <source>
        <dbReference type="ARBA" id="ARBA00022989"/>
    </source>
</evidence>
<proteinExistence type="inferred from homology"/>
<feature type="transmembrane region" description="Helical" evidence="7">
    <location>
        <begin position="192"/>
        <end position="214"/>
    </location>
</feature>
<keyword evidence="3" id="KW-1003">Cell membrane</keyword>
<evidence type="ECO:0000256" key="2">
    <source>
        <dbReference type="ARBA" id="ARBA00005236"/>
    </source>
</evidence>
<evidence type="ECO:0000256" key="4">
    <source>
        <dbReference type="ARBA" id="ARBA00022692"/>
    </source>
</evidence>
<keyword evidence="10" id="KW-0449">Lipoprotein</keyword>
<feature type="transmembrane region" description="Helical" evidence="7">
    <location>
        <begin position="246"/>
        <end position="267"/>
    </location>
</feature>
<dbReference type="InterPro" id="IPR051447">
    <property type="entry name" value="Lipoprotein-release_system"/>
</dbReference>
<dbReference type="GO" id="GO:0098797">
    <property type="term" value="C:plasma membrane protein complex"/>
    <property type="evidence" value="ECO:0007669"/>
    <property type="project" value="TreeGrafter"/>
</dbReference>
<name>C4FM97_9AQUI</name>
<feature type="transmembrane region" description="Helical" evidence="7">
    <location>
        <begin position="287"/>
        <end position="311"/>
    </location>
</feature>
<evidence type="ECO:0000256" key="3">
    <source>
        <dbReference type="ARBA" id="ARBA00022475"/>
    </source>
</evidence>
<evidence type="ECO:0000256" key="6">
    <source>
        <dbReference type="ARBA" id="ARBA00023136"/>
    </source>
</evidence>
<keyword evidence="6 7" id="KW-0472">Membrane</keyword>
<sequence length="328" mass="36708">EYQEVVQKIKDVEGVIDYEPFVYSQAIAGKSSNLIPVYVRGVIPEKDRNFMALDKKMISGRYDLTDDNIILGKDVALALNVWVGDSINIMSPVGRKTPLGFLPKLKEFKVAGIVEFGIYEYDSTFVCMSLENAQSFFDLNGAITGIQLKIKDPFNPSIVKEKLEKRLDFPYIVRSWTDMNKSLFQALQLEKFAMFLVIALIVVVASFNISSLIATKSREKRKEIAILKTIGADSNFIKKIFISQGLIIGFIGTSLGLIIGLSVVYIGDTFHLVKLNPEVYLINYLPMKISILEVFIIALSSMLICFLSSLFPAISASKEVPAEVLRYD</sequence>
<feature type="domain" description="ABC3 transporter permease C-terminal" evidence="8">
    <location>
        <begin position="196"/>
        <end position="319"/>
    </location>
</feature>
<accession>C4FM97</accession>
<protein>
    <submittedName>
        <fullName evidence="10">Lipoprotein releasing system transmembrane protein LolC</fullName>
    </submittedName>
</protein>
<keyword evidence="11" id="KW-1185">Reference proteome</keyword>
<dbReference type="PANTHER" id="PTHR30489">
    <property type="entry name" value="LIPOPROTEIN-RELEASING SYSTEM TRANSMEMBRANE PROTEIN LOLE"/>
    <property type="match status" value="1"/>
</dbReference>
<evidence type="ECO:0000256" key="7">
    <source>
        <dbReference type="SAM" id="Phobius"/>
    </source>
</evidence>
<dbReference type="RefSeq" id="WP_007548234.1">
    <property type="nucleotide sequence ID" value="NZ_ABZS01000223.1"/>
</dbReference>
<dbReference type="InterPro" id="IPR003838">
    <property type="entry name" value="ABC3_permease_C"/>
</dbReference>
<comment type="caution">
    <text evidence="10">The sequence shown here is derived from an EMBL/GenBank/DDBJ whole genome shotgun (WGS) entry which is preliminary data.</text>
</comment>
<dbReference type="Pfam" id="PF12704">
    <property type="entry name" value="MacB_PCD"/>
    <property type="match status" value="1"/>
</dbReference>
<feature type="non-terminal residue" evidence="10">
    <location>
        <position position="1"/>
    </location>
</feature>
<keyword evidence="5 7" id="KW-1133">Transmembrane helix</keyword>
<dbReference type="AlphaFoldDB" id="C4FM97"/>
<dbReference type="OrthoDB" id="9808461at2"/>
<dbReference type="Proteomes" id="UP000005540">
    <property type="component" value="Unassembled WGS sequence"/>
</dbReference>
<evidence type="ECO:0000313" key="11">
    <source>
        <dbReference type="Proteomes" id="UP000005540"/>
    </source>
</evidence>
<dbReference type="Pfam" id="PF02687">
    <property type="entry name" value="FtsX"/>
    <property type="match status" value="1"/>
</dbReference>
<keyword evidence="4 7" id="KW-0812">Transmembrane</keyword>